<dbReference type="GO" id="GO:0016020">
    <property type="term" value="C:membrane"/>
    <property type="evidence" value="ECO:0007669"/>
    <property type="project" value="InterPro"/>
</dbReference>
<dbReference type="CDD" id="cd06263">
    <property type="entry name" value="MAM"/>
    <property type="match status" value="2"/>
</dbReference>
<gene>
    <name evidence="2" type="ORF">CUNI_LOCUS5057</name>
</gene>
<evidence type="ECO:0000313" key="3">
    <source>
        <dbReference type="Proteomes" id="UP000678393"/>
    </source>
</evidence>
<dbReference type="InterPro" id="IPR013320">
    <property type="entry name" value="ConA-like_dom_sf"/>
</dbReference>
<dbReference type="InterPro" id="IPR051560">
    <property type="entry name" value="MAM_domain-containing"/>
</dbReference>
<name>A0A8S3YR00_9EUPU</name>
<evidence type="ECO:0000259" key="1">
    <source>
        <dbReference type="PROSITE" id="PS50060"/>
    </source>
</evidence>
<feature type="domain" description="MAM" evidence="1">
    <location>
        <begin position="58"/>
        <end position="229"/>
    </location>
</feature>
<dbReference type="OrthoDB" id="6139162at2759"/>
<dbReference type="Gene3D" id="2.60.120.200">
    <property type="match status" value="3"/>
</dbReference>
<sequence length="367" mass="41272">MRLWSQDFDAGPGWKKAHVPILVSTNFRVVFEAVRSKVDYYYGIDDLTIYDNACEPDDSCDFEEDVCLWSKEGGDSDSKFYWTRYRSYEKTASFAPAIDHTRQSATGYYMFVQASLDNAGSVARLYSQVFASSSSSYCFNFWYYMFGNNLGQLKVFVRNSISSSSIYNEADLWELDGPTNDGWNLAQVNISRDYTRKPFVVIIQATIGSTLQGAFGVDDTQFEMSDCGTHPSAAIVTADVLMLPDCNFDDGTMCDWSVVGSWKYTFVVTETGGAIPFDHNGGSHHVYMDASGQKFNTTAQLASPTFISDQHICLSFYYAMYGRDVNRLNVYVAQGQTQKLYWTLSGNQGEGWHHQTMEIGQGPQPTQ</sequence>
<dbReference type="InterPro" id="IPR000998">
    <property type="entry name" value="MAM_dom"/>
</dbReference>
<dbReference type="EMBL" id="CAJHNH020000724">
    <property type="protein sequence ID" value="CAG5119499.1"/>
    <property type="molecule type" value="Genomic_DNA"/>
</dbReference>
<keyword evidence="3" id="KW-1185">Reference proteome</keyword>
<feature type="domain" description="MAM" evidence="1">
    <location>
        <begin position="1"/>
        <end position="56"/>
    </location>
</feature>
<dbReference type="PROSITE" id="PS50060">
    <property type="entry name" value="MAM_2"/>
    <property type="match status" value="3"/>
</dbReference>
<protein>
    <recommendedName>
        <fullName evidence="1">MAM domain-containing protein</fullName>
    </recommendedName>
</protein>
<evidence type="ECO:0000313" key="2">
    <source>
        <dbReference type="EMBL" id="CAG5119499.1"/>
    </source>
</evidence>
<dbReference type="SUPFAM" id="SSF49899">
    <property type="entry name" value="Concanavalin A-like lectins/glucanases"/>
    <property type="match status" value="3"/>
</dbReference>
<organism evidence="2 3">
    <name type="scientific">Candidula unifasciata</name>
    <dbReference type="NCBI Taxonomy" id="100452"/>
    <lineage>
        <taxon>Eukaryota</taxon>
        <taxon>Metazoa</taxon>
        <taxon>Spiralia</taxon>
        <taxon>Lophotrochozoa</taxon>
        <taxon>Mollusca</taxon>
        <taxon>Gastropoda</taxon>
        <taxon>Heterobranchia</taxon>
        <taxon>Euthyneura</taxon>
        <taxon>Panpulmonata</taxon>
        <taxon>Eupulmonata</taxon>
        <taxon>Stylommatophora</taxon>
        <taxon>Helicina</taxon>
        <taxon>Helicoidea</taxon>
        <taxon>Geomitridae</taxon>
        <taxon>Candidula</taxon>
    </lineage>
</organism>
<comment type="caution">
    <text evidence="2">The sequence shown here is derived from an EMBL/GenBank/DDBJ whole genome shotgun (WGS) entry which is preliminary data.</text>
</comment>
<dbReference type="Proteomes" id="UP000678393">
    <property type="component" value="Unassembled WGS sequence"/>
</dbReference>
<reference evidence="2" key="1">
    <citation type="submission" date="2021-04" db="EMBL/GenBank/DDBJ databases">
        <authorList>
            <consortium name="Molecular Ecology Group"/>
        </authorList>
    </citation>
    <scope>NUCLEOTIDE SEQUENCE</scope>
</reference>
<dbReference type="PANTHER" id="PTHR23282">
    <property type="entry name" value="APICAL ENDOSOMAL GLYCOPROTEIN PRECURSOR"/>
    <property type="match status" value="1"/>
</dbReference>
<accession>A0A8S3YR00</accession>
<proteinExistence type="predicted"/>
<feature type="domain" description="MAM" evidence="1">
    <location>
        <begin position="244"/>
        <end position="367"/>
    </location>
</feature>
<feature type="non-terminal residue" evidence="2">
    <location>
        <position position="367"/>
    </location>
</feature>
<dbReference type="Pfam" id="PF00629">
    <property type="entry name" value="MAM"/>
    <property type="match status" value="2"/>
</dbReference>
<dbReference type="SMART" id="SM00137">
    <property type="entry name" value="MAM"/>
    <property type="match status" value="2"/>
</dbReference>
<dbReference type="AlphaFoldDB" id="A0A8S3YR00"/>
<dbReference type="PANTHER" id="PTHR23282:SF101">
    <property type="entry name" value="MAM DOMAIN-CONTAINING PROTEIN"/>
    <property type="match status" value="1"/>
</dbReference>